<dbReference type="KEGG" id="rxy:Rxyl_2421"/>
<dbReference type="HOGENOM" id="CLU_1244567_0_0_11"/>
<dbReference type="InterPro" id="IPR042003">
    <property type="entry name" value="Sortase_E"/>
</dbReference>
<name>Q1ATD0_RUBXD</name>
<dbReference type="Gene3D" id="2.40.260.10">
    <property type="entry name" value="Sortase"/>
    <property type="match status" value="1"/>
</dbReference>
<feature type="region of interest" description="Disordered" evidence="3">
    <location>
        <begin position="1"/>
        <end position="24"/>
    </location>
</feature>
<feature type="active site" description="Proton donor/acceptor" evidence="2">
    <location>
        <position position="120"/>
    </location>
</feature>
<dbReference type="Pfam" id="PF04203">
    <property type="entry name" value="Sortase"/>
    <property type="match status" value="1"/>
</dbReference>
<evidence type="ECO:0000256" key="3">
    <source>
        <dbReference type="SAM" id="MobiDB-lite"/>
    </source>
</evidence>
<sequence>MRAERFGDWTSGGRRRRRRRRGGGRTFHRRRMIAACGVGLVLFAFAWLLVDMRVSGHARVASAPADHTLHLTVPKMKRVKNIPVYTASSTNEAALNAGAIHLKGTGFPWEREANVYIAGHRLGYWGTGSFLVFYDLHKLREGDKVVLRDAEGRRYVYSVFRRLVVPPDRTSVTRPIPGKNIVSLQACTLPDYSRRLVVQAELVEVVEPPVQASAGG</sequence>
<dbReference type="Proteomes" id="UP000006637">
    <property type="component" value="Chromosome"/>
</dbReference>
<keyword evidence="1" id="KW-0378">Hydrolase</keyword>
<evidence type="ECO:0000313" key="5">
    <source>
        <dbReference type="Proteomes" id="UP000006637"/>
    </source>
</evidence>
<organism evidence="4 5">
    <name type="scientific">Rubrobacter xylanophilus (strain DSM 9941 / JCM 11954 / NBRC 16129 / PRD-1)</name>
    <dbReference type="NCBI Taxonomy" id="266117"/>
    <lineage>
        <taxon>Bacteria</taxon>
        <taxon>Bacillati</taxon>
        <taxon>Actinomycetota</taxon>
        <taxon>Rubrobacteria</taxon>
        <taxon>Rubrobacterales</taxon>
        <taxon>Rubrobacteraceae</taxon>
        <taxon>Rubrobacter</taxon>
    </lineage>
</organism>
<protein>
    <submittedName>
        <fullName evidence="4">Peptidase C60, sortase A and B</fullName>
    </submittedName>
</protein>
<evidence type="ECO:0000256" key="2">
    <source>
        <dbReference type="PIRSR" id="PIRSR605754-1"/>
    </source>
</evidence>
<reference evidence="4 5" key="1">
    <citation type="submission" date="2006-06" db="EMBL/GenBank/DDBJ databases">
        <title>Complete sequence of Rubrobacter xylanophilus DSM 9941.</title>
        <authorList>
            <consortium name="US DOE Joint Genome Institute"/>
            <person name="Copeland A."/>
            <person name="Lucas S."/>
            <person name="Lapidus A."/>
            <person name="Barry K."/>
            <person name="Detter J.C."/>
            <person name="Glavina del Rio T."/>
            <person name="Hammon N."/>
            <person name="Israni S."/>
            <person name="Dalin E."/>
            <person name="Tice H."/>
            <person name="Pitluck S."/>
            <person name="Munk A.C."/>
            <person name="Brettin T."/>
            <person name="Bruce D."/>
            <person name="Han C."/>
            <person name="Tapia R."/>
            <person name="Gilna P."/>
            <person name="Schmutz J."/>
            <person name="Larimer F."/>
            <person name="Land M."/>
            <person name="Hauser L."/>
            <person name="Kyrpides N."/>
            <person name="Lykidis A."/>
            <person name="da Costa M.S."/>
            <person name="Rainey F.A."/>
            <person name="Empadinhas N."/>
            <person name="Jolivet E."/>
            <person name="Battista J.R."/>
            <person name="Richardson P."/>
        </authorList>
    </citation>
    <scope>NUCLEOTIDE SEQUENCE [LARGE SCALE GENOMIC DNA]</scope>
    <source>
        <strain evidence="5">DSM 9941 / NBRC 16129 / PRD-1</strain>
    </source>
</reference>
<dbReference type="NCBIfam" id="TIGR01076">
    <property type="entry name" value="sortase_fam"/>
    <property type="match status" value="1"/>
</dbReference>
<dbReference type="eggNOG" id="COG3764">
    <property type="taxonomic scope" value="Bacteria"/>
</dbReference>
<accession>Q1ATD0</accession>
<dbReference type="PhylomeDB" id="Q1ATD0"/>
<evidence type="ECO:0000313" key="4">
    <source>
        <dbReference type="EMBL" id="ABG05348.1"/>
    </source>
</evidence>
<keyword evidence="5" id="KW-1185">Reference proteome</keyword>
<dbReference type="STRING" id="266117.Rxyl_2421"/>
<dbReference type="GO" id="GO:0016787">
    <property type="term" value="F:hydrolase activity"/>
    <property type="evidence" value="ECO:0007669"/>
    <property type="project" value="UniProtKB-KW"/>
</dbReference>
<evidence type="ECO:0000256" key="1">
    <source>
        <dbReference type="ARBA" id="ARBA00022801"/>
    </source>
</evidence>
<dbReference type="InterPro" id="IPR005754">
    <property type="entry name" value="Sortase"/>
</dbReference>
<dbReference type="RefSeq" id="WP_011565361.1">
    <property type="nucleotide sequence ID" value="NC_008148.1"/>
</dbReference>
<feature type="active site" description="Acyl-thioester intermediate" evidence="2">
    <location>
        <position position="187"/>
    </location>
</feature>
<dbReference type="SUPFAM" id="SSF63817">
    <property type="entry name" value="Sortase"/>
    <property type="match status" value="1"/>
</dbReference>
<gene>
    <name evidence="4" type="ordered locus">Rxyl_2421</name>
</gene>
<dbReference type="CDD" id="cd05830">
    <property type="entry name" value="Sortase_E"/>
    <property type="match status" value="1"/>
</dbReference>
<feature type="compositionally biased region" description="Basic residues" evidence="3">
    <location>
        <begin position="13"/>
        <end position="24"/>
    </location>
</feature>
<dbReference type="EMBL" id="CP000386">
    <property type="protein sequence ID" value="ABG05348.1"/>
    <property type="molecule type" value="Genomic_DNA"/>
</dbReference>
<dbReference type="AlphaFoldDB" id="Q1ATD0"/>
<proteinExistence type="predicted"/>
<dbReference type="InterPro" id="IPR023365">
    <property type="entry name" value="Sortase_dom-sf"/>
</dbReference>